<accession>A0A2Z6ICZ8</accession>
<dbReference type="Proteomes" id="UP000271003">
    <property type="component" value="Chromosome"/>
</dbReference>
<dbReference type="InterPro" id="IPR036388">
    <property type="entry name" value="WH-like_DNA-bd_sf"/>
</dbReference>
<dbReference type="GO" id="GO:0003677">
    <property type="term" value="F:DNA binding"/>
    <property type="evidence" value="ECO:0007669"/>
    <property type="project" value="UniProtKB-KW"/>
</dbReference>
<dbReference type="PANTHER" id="PTHR43214:SF44">
    <property type="entry name" value="TWO-COMPONENT RESPONSE REGULATOR"/>
    <property type="match status" value="1"/>
</dbReference>
<dbReference type="Pfam" id="PF00196">
    <property type="entry name" value="GerE"/>
    <property type="match status" value="1"/>
</dbReference>
<dbReference type="RefSeq" id="WP_120177118.1">
    <property type="nucleotide sequence ID" value="NZ_AP018786.1"/>
</dbReference>
<dbReference type="InterPro" id="IPR039420">
    <property type="entry name" value="WalR-like"/>
</dbReference>
<name>A0A2Z6ICZ8_9BURK</name>
<evidence type="ECO:0000313" key="5">
    <source>
        <dbReference type="EMBL" id="BBF23517.1"/>
    </source>
</evidence>
<dbReference type="InterPro" id="IPR001789">
    <property type="entry name" value="Sig_transdc_resp-reg_receiver"/>
</dbReference>
<dbReference type="KEGG" id="sutt:SUTMEG_14080"/>
<dbReference type="PANTHER" id="PTHR43214">
    <property type="entry name" value="TWO-COMPONENT RESPONSE REGULATOR"/>
    <property type="match status" value="1"/>
</dbReference>
<gene>
    <name evidence="5" type="ORF">SUTMEG_14080</name>
</gene>
<dbReference type="EMBL" id="AP018786">
    <property type="protein sequence ID" value="BBF23517.1"/>
    <property type="molecule type" value="Genomic_DNA"/>
</dbReference>
<dbReference type="SUPFAM" id="SSF52172">
    <property type="entry name" value="CheY-like"/>
    <property type="match status" value="1"/>
</dbReference>
<protein>
    <submittedName>
        <fullName evidence="5">DNA-binding response regulator</fullName>
    </submittedName>
</protein>
<dbReference type="OrthoDB" id="9802186at2"/>
<dbReference type="InterPro" id="IPR016032">
    <property type="entry name" value="Sig_transdc_resp-reg_C-effctor"/>
</dbReference>
<dbReference type="CDD" id="cd06170">
    <property type="entry name" value="LuxR_C_like"/>
    <property type="match status" value="1"/>
</dbReference>
<feature type="domain" description="Response regulatory" evidence="4">
    <location>
        <begin position="8"/>
        <end position="122"/>
    </location>
</feature>
<evidence type="ECO:0000259" key="3">
    <source>
        <dbReference type="PROSITE" id="PS50043"/>
    </source>
</evidence>
<organism evidence="5 6">
    <name type="scientific">Sutterella megalosphaeroides</name>
    <dbReference type="NCBI Taxonomy" id="2494234"/>
    <lineage>
        <taxon>Bacteria</taxon>
        <taxon>Pseudomonadati</taxon>
        <taxon>Pseudomonadota</taxon>
        <taxon>Betaproteobacteria</taxon>
        <taxon>Burkholderiales</taxon>
        <taxon>Sutterellaceae</taxon>
        <taxon>Sutterella</taxon>
    </lineage>
</organism>
<feature type="domain" description="HTH luxR-type" evidence="3">
    <location>
        <begin position="138"/>
        <end position="203"/>
    </location>
</feature>
<evidence type="ECO:0000256" key="1">
    <source>
        <dbReference type="ARBA" id="ARBA00023125"/>
    </source>
</evidence>
<dbReference type="PROSITE" id="PS50110">
    <property type="entry name" value="RESPONSE_REGULATORY"/>
    <property type="match status" value="1"/>
</dbReference>
<dbReference type="PROSITE" id="PS00622">
    <property type="entry name" value="HTH_LUXR_1"/>
    <property type="match status" value="1"/>
</dbReference>
<dbReference type="SMART" id="SM00448">
    <property type="entry name" value="REC"/>
    <property type="match status" value="1"/>
</dbReference>
<dbReference type="InterPro" id="IPR000792">
    <property type="entry name" value="Tscrpt_reg_LuxR_C"/>
</dbReference>
<dbReference type="GO" id="GO:0000160">
    <property type="term" value="P:phosphorelay signal transduction system"/>
    <property type="evidence" value="ECO:0007669"/>
    <property type="project" value="InterPro"/>
</dbReference>
<dbReference type="Pfam" id="PF00072">
    <property type="entry name" value="Response_reg"/>
    <property type="match status" value="1"/>
</dbReference>
<evidence type="ECO:0000259" key="4">
    <source>
        <dbReference type="PROSITE" id="PS50110"/>
    </source>
</evidence>
<dbReference type="PROSITE" id="PS50043">
    <property type="entry name" value="HTH_LUXR_2"/>
    <property type="match status" value="1"/>
</dbReference>
<dbReference type="SMART" id="SM00421">
    <property type="entry name" value="HTH_LUXR"/>
    <property type="match status" value="1"/>
</dbReference>
<evidence type="ECO:0000256" key="2">
    <source>
        <dbReference type="PROSITE-ProRule" id="PRU00169"/>
    </source>
</evidence>
<dbReference type="AlphaFoldDB" id="A0A2Z6ICZ8"/>
<dbReference type="GO" id="GO:0006355">
    <property type="term" value="P:regulation of DNA-templated transcription"/>
    <property type="evidence" value="ECO:0007669"/>
    <property type="project" value="InterPro"/>
</dbReference>
<keyword evidence="1 5" id="KW-0238">DNA-binding</keyword>
<dbReference type="PRINTS" id="PR00038">
    <property type="entry name" value="HTHLUXR"/>
</dbReference>
<reference evidence="5 6" key="1">
    <citation type="journal article" date="2018" name="Int. J. Syst. Evol. Microbiol.">
        <title>Mesosutterella multiformis gen. nov., sp. nov., a member of the family Sutterellaceae and Sutterella megalosphaeroides sp. nov., isolated from human faeces.</title>
        <authorList>
            <person name="Sakamoto M."/>
            <person name="Ikeyama N."/>
            <person name="Kunihiro T."/>
            <person name="Iino T."/>
            <person name="Yuki M."/>
            <person name="Ohkuma M."/>
        </authorList>
    </citation>
    <scope>NUCLEOTIDE SEQUENCE [LARGE SCALE GENOMIC DNA]</scope>
    <source>
        <strain evidence="5 6">6FBBBH3</strain>
    </source>
</reference>
<feature type="modified residue" description="4-aspartylphosphate" evidence="2">
    <location>
        <position position="57"/>
    </location>
</feature>
<sequence length="223" mass="24822">MKNTTPPLVRLVDDDLTVAASLTFVLEVAGLQVRHYESAVQFLAYDDPEREGCLLLDVRMPEMTGLELQTELNARASDLPVVFLSAHGNVEMAMSCVKAGAFDFLVKPPHPEKLVDVLRSACAKHAYRRAVLRAWCENDAEWSRLSPAESETALLVAKGLSNREVARVLGLTEETVKTRRGALFAKLGIHNAAELATFLSERERLSEEMDRERLVRSDMENVS</sequence>
<dbReference type="InterPro" id="IPR011006">
    <property type="entry name" value="CheY-like_superfamily"/>
</dbReference>
<evidence type="ECO:0000313" key="6">
    <source>
        <dbReference type="Proteomes" id="UP000271003"/>
    </source>
</evidence>
<dbReference type="Gene3D" id="3.40.50.2300">
    <property type="match status" value="1"/>
</dbReference>
<dbReference type="Gene3D" id="1.10.10.10">
    <property type="entry name" value="Winged helix-like DNA-binding domain superfamily/Winged helix DNA-binding domain"/>
    <property type="match status" value="1"/>
</dbReference>
<proteinExistence type="predicted"/>
<keyword evidence="2" id="KW-0597">Phosphoprotein</keyword>
<dbReference type="SUPFAM" id="SSF46894">
    <property type="entry name" value="C-terminal effector domain of the bipartite response regulators"/>
    <property type="match status" value="1"/>
</dbReference>
<keyword evidence="6" id="KW-1185">Reference proteome</keyword>